<proteinExistence type="predicted"/>
<protein>
    <recommendedName>
        <fullName evidence="3">Reverse transcriptase domain-containing protein</fullName>
    </recommendedName>
</protein>
<sequence length="197" mass="23433">MNKIMYYSQQYGLNINVKKSKLMIISKKRITEGQLYVNKSPVERVTHYNYLGTIINKERTNNQEIRACIAKARCTFNRTEAFFKSHNLSLDTKVRMLRCYVFSDLLYSIESWILNEDMCKKLEAFETWLYRRILKIPYNSSDILCEMNPYMLSFKPSYKEKYLENEVQEEEEHLGQRTSESGSIQHLCSFSALLQIR</sequence>
<dbReference type="OrthoDB" id="6613904at2759"/>
<gene>
    <name evidence="1" type="ORF">DIABBA_LOCUS4947</name>
</gene>
<dbReference type="AlphaFoldDB" id="A0A9N9SXG0"/>
<evidence type="ECO:0000313" key="2">
    <source>
        <dbReference type="Proteomes" id="UP001153709"/>
    </source>
</evidence>
<accession>A0A9N9SXG0</accession>
<dbReference type="PANTHER" id="PTHR47027:SF25">
    <property type="entry name" value="REVERSE TRANSCRIPTASE DOMAIN-CONTAINING PROTEIN"/>
    <property type="match status" value="1"/>
</dbReference>
<reference evidence="1" key="1">
    <citation type="submission" date="2022-01" db="EMBL/GenBank/DDBJ databases">
        <authorList>
            <person name="King R."/>
        </authorList>
    </citation>
    <scope>NUCLEOTIDE SEQUENCE</scope>
</reference>
<evidence type="ECO:0000313" key="1">
    <source>
        <dbReference type="EMBL" id="CAG9831347.1"/>
    </source>
</evidence>
<dbReference type="EMBL" id="OU898278">
    <property type="protein sequence ID" value="CAG9831347.1"/>
    <property type="molecule type" value="Genomic_DNA"/>
</dbReference>
<dbReference type="PANTHER" id="PTHR47027">
    <property type="entry name" value="REVERSE TRANSCRIPTASE DOMAIN-CONTAINING PROTEIN"/>
    <property type="match status" value="1"/>
</dbReference>
<dbReference type="Proteomes" id="UP001153709">
    <property type="component" value="Chromosome 3"/>
</dbReference>
<evidence type="ECO:0008006" key="3">
    <source>
        <dbReference type="Google" id="ProtNLM"/>
    </source>
</evidence>
<keyword evidence="2" id="KW-1185">Reference proteome</keyword>
<name>A0A9N9SXG0_DIABA</name>
<organism evidence="1 2">
    <name type="scientific">Diabrotica balteata</name>
    <name type="common">Banded cucumber beetle</name>
    <dbReference type="NCBI Taxonomy" id="107213"/>
    <lineage>
        <taxon>Eukaryota</taxon>
        <taxon>Metazoa</taxon>
        <taxon>Ecdysozoa</taxon>
        <taxon>Arthropoda</taxon>
        <taxon>Hexapoda</taxon>
        <taxon>Insecta</taxon>
        <taxon>Pterygota</taxon>
        <taxon>Neoptera</taxon>
        <taxon>Endopterygota</taxon>
        <taxon>Coleoptera</taxon>
        <taxon>Polyphaga</taxon>
        <taxon>Cucujiformia</taxon>
        <taxon>Chrysomeloidea</taxon>
        <taxon>Chrysomelidae</taxon>
        <taxon>Galerucinae</taxon>
        <taxon>Diabroticina</taxon>
        <taxon>Diabroticites</taxon>
        <taxon>Diabrotica</taxon>
    </lineage>
</organism>